<dbReference type="InterPro" id="IPR036085">
    <property type="entry name" value="PAZ_dom_sf"/>
</dbReference>
<evidence type="ECO:0000259" key="2">
    <source>
        <dbReference type="PROSITE" id="PS50822"/>
    </source>
</evidence>
<dbReference type="AlphaFoldDB" id="A0AAE8SXL8"/>
<feature type="region of interest" description="Disordered" evidence="1">
    <location>
        <begin position="55"/>
        <end position="79"/>
    </location>
</feature>
<dbReference type="GO" id="GO:0003723">
    <property type="term" value="F:RNA binding"/>
    <property type="evidence" value="ECO:0007669"/>
    <property type="project" value="InterPro"/>
</dbReference>
<comment type="caution">
    <text evidence="3">The sequence shown here is derived from an EMBL/GenBank/DDBJ whole genome shotgun (WGS) entry which is preliminary data.</text>
</comment>
<dbReference type="Gene3D" id="3.30.420.10">
    <property type="entry name" value="Ribonuclease H-like superfamily/Ribonuclease H"/>
    <property type="match status" value="1"/>
</dbReference>
<feature type="region of interest" description="Disordered" evidence="1">
    <location>
        <begin position="637"/>
        <end position="661"/>
    </location>
</feature>
<dbReference type="InterPro" id="IPR032472">
    <property type="entry name" value="ArgoL2"/>
</dbReference>
<feature type="domain" description="Piwi" evidence="2">
    <location>
        <begin position="556"/>
        <end position="881"/>
    </location>
</feature>
<gene>
    <name evidence="3" type="ORF">DNG_07618</name>
</gene>
<organism evidence="3 4">
    <name type="scientific">Cephalotrichum gorgonifer</name>
    <dbReference type="NCBI Taxonomy" id="2041049"/>
    <lineage>
        <taxon>Eukaryota</taxon>
        <taxon>Fungi</taxon>
        <taxon>Dikarya</taxon>
        <taxon>Ascomycota</taxon>
        <taxon>Pezizomycotina</taxon>
        <taxon>Sordariomycetes</taxon>
        <taxon>Hypocreomycetidae</taxon>
        <taxon>Microascales</taxon>
        <taxon>Microascaceae</taxon>
        <taxon>Cephalotrichum</taxon>
    </lineage>
</organism>
<dbReference type="Gene3D" id="2.170.260.10">
    <property type="entry name" value="paz domain"/>
    <property type="match status" value="1"/>
</dbReference>
<dbReference type="Pfam" id="PF02170">
    <property type="entry name" value="PAZ"/>
    <property type="match status" value="1"/>
</dbReference>
<reference evidence="3" key="1">
    <citation type="submission" date="2018-03" db="EMBL/GenBank/DDBJ databases">
        <authorList>
            <person name="Guldener U."/>
        </authorList>
    </citation>
    <scope>NUCLEOTIDE SEQUENCE</scope>
</reference>
<dbReference type="Pfam" id="PF08699">
    <property type="entry name" value="ArgoL1"/>
    <property type="match status" value="1"/>
</dbReference>
<evidence type="ECO:0000313" key="4">
    <source>
        <dbReference type="Proteomes" id="UP001187682"/>
    </source>
</evidence>
<dbReference type="InterPro" id="IPR014811">
    <property type="entry name" value="ArgoL1"/>
</dbReference>
<dbReference type="Proteomes" id="UP001187682">
    <property type="component" value="Unassembled WGS sequence"/>
</dbReference>
<dbReference type="InterPro" id="IPR003100">
    <property type="entry name" value="PAZ_dom"/>
</dbReference>
<proteinExistence type="predicted"/>
<dbReference type="SMART" id="SM00950">
    <property type="entry name" value="Piwi"/>
    <property type="match status" value="1"/>
</dbReference>
<dbReference type="Pfam" id="PF02171">
    <property type="entry name" value="Piwi"/>
    <property type="match status" value="1"/>
</dbReference>
<accession>A0AAE8SXL8</accession>
<dbReference type="InterPro" id="IPR045246">
    <property type="entry name" value="Piwi_ago-like"/>
</dbReference>
<keyword evidence="4" id="KW-1185">Reference proteome</keyword>
<dbReference type="EMBL" id="ONZQ02000011">
    <property type="protein sequence ID" value="SPO04933.1"/>
    <property type="molecule type" value="Genomic_DNA"/>
</dbReference>
<dbReference type="Pfam" id="PF16488">
    <property type="entry name" value="ArgoL2"/>
    <property type="match status" value="1"/>
</dbReference>
<evidence type="ECO:0000256" key="1">
    <source>
        <dbReference type="SAM" id="MobiDB-lite"/>
    </source>
</evidence>
<sequence>MARQSIQTAVIRMPERPAFSTQGSPVKLWANSFTVDLKAQKPLWVYNIEVRKKPREATSSSKTKSKGVPKKGSGAQVEASVKGPQLSAVISEACRRLKGANIGITLATELKAKLVSTGQIPQSNHSMEFTLPDGTYIVTLEGGRSVDLGAMVRYIQDMRDQDSSCPKFEEAVDALNIVLGHTARNDSAVSVIGSKRFFHTGGNANTKERRNLFCGVLGICRGYFQSLRLSTGRLLLNTNVTYGVFRLERPLAEAFTEARIDRANYDQNFEMMAKVLNRARVEYKFKACADDKEWRTQRKTIIGIFQSGTRITSEDVKIDNDQKAPGPAQVHFRNDGKFISVKDCFKQKYNMTLNDQWPLLNTGTPTSPRFTPVEVCTLLATAVKTKLNEADSEAMIKFACRPPGDNYHFIKTRGRALLHHQSDNLGHFGLQVQPELITVHARELPAPTIEYGPKSKDAKFQPKFGGWNMMNKKFAISPQGIVPWGCMAFLRLDEANAALGVARAFQKHVNDNCGLAMEQEPVSNSNNAVGTCHFRSNDKQILEAFKKHFGPKPPRIILVFLNKDTVLYGSIKRVCEVQLGVHTVCMDWRKAKKCQAPYFGNVALKWNLKMGGANHHLNDKVGLIREGETMIVGYDVTHPTNMPEPKKGPGGNKGPETSESPSIVGLVASIDKNVNQWPAAAWVHTSRMEVCEDEQLRDAFLSRLDLWKKHNANYPENIIIYRDGVSEGQFHQVLEKELPRIRAACEKRYKANKLPRLAIMVSVKRHHTRFYPTAAATASKSRNIRPGTVVDRGVTQARYWDFYLAAHDCLQGTARPAHYTVLLDEIFRERPGATPVKATEDLETITHDLCYMFGRATRAVSICPPAYYADILCERIRIHRGALPEGGKGPWKVHPSLQNEMYYI</sequence>
<evidence type="ECO:0000313" key="3">
    <source>
        <dbReference type="EMBL" id="SPO04933.1"/>
    </source>
</evidence>
<dbReference type="CDD" id="cd02846">
    <property type="entry name" value="PAZ_argonaute_like"/>
    <property type="match status" value="1"/>
</dbReference>
<dbReference type="SUPFAM" id="SSF101690">
    <property type="entry name" value="PAZ domain"/>
    <property type="match status" value="1"/>
</dbReference>
<dbReference type="PROSITE" id="PS50822">
    <property type="entry name" value="PIWI"/>
    <property type="match status" value="1"/>
</dbReference>
<name>A0AAE8SXL8_9PEZI</name>
<dbReference type="PANTHER" id="PTHR22891">
    <property type="entry name" value="EUKARYOTIC TRANSLATION INITIATION FACTOR 2C"/>
    <property type="match status" value="1"/>
</dbReference>
<dbReference type="InterPro" id="IPR012337">
    <property type="entry name" value="RNaseH-like_sf"/>
</dbReference>
<dbReference type="InterPro" id="IPR036397">
    <property type="entry name" value="RNaseH_sf"/>
</dbReference>
<dbReference type="CDD" id="cd04657">
    <property type="entry name" value="Piwi_ago-like"/>
    <property type="match status" value="1"/>
</dbReference>
<dbReference type="Gene3D" id="3.40.50.2300">
    <property type="match status" value="1"/>
</dbReference>
<dbReference type="SMART" id="SM01163">
    <property type="entry name" value="DUF1785"/>
    <property type="match status" value="1"/>
</dbReference>
<dbReference type="SUPFAM" id="SSF53098">
    <property type="entry name" value="Ribonuclease H-like"/>
    <property type="match status" value="1"/>
</dbReference>
<dbReference type="InterPro" id="IPR003165">
    <property type="entry name" value="Piwi"/>
</dbReference>
<protein>
    <submittedName>
        <fullName evidence="3">Related to argonaute like post-transcriptional gene silencing protein QDE-2</fullName>
    </submittedName>
</protein>